<dbReference type="EMBL" id="BAAALD010000298">
    <property type="protein sequence ID" value="GAA1133402.1"/>
    <property type="molecule type" value="Genomic_DNA"/>
</dbReference>
<organism evidence="1 2">
    <name type="scientific">Kitasatospora arboriphila</name>
    <dbReference type="NCBI Taxonomy" id="258052"/>
    <lineage>
        <taxon>Bacteria</taxon>
        <taxon>Bacillati</taxon>
        <taxon>Actinomycetota</taxon>
        <taxon>Actinomycetes</taxon>
        <taxon>Kitasatosporales</taxon>
        <taxon>Streptomycetaceae</taxon>
        <taxon>Kitasatospora</taxon>
    </lineage>
</organism>
<evidence type="ECO:0000313" key="1">
    <source>
        <dbReference type="EMBL" id="GAA1133402.1"/>
    </source>
</evidence>
<evidence type="ECO:0000313" key="2">
    <source>
        <dbReference type="Proteomes" id="UP001499987"/>
    </source>
</evidence>
<comment type="caution">
    <text evidence="1">The sequence shown here is derived from an EMBL/GenBank/DDBJ whole genome shotgun (WGS) entry which is preliminary data.</text>
</comment>
<protein>
    <submittedName>
        <fullName evidence="1">Uncharacterized protein</fullName>
    </submittedName>
</protein>
<reference evidence="1 2" key="1">
    <citation type="journal article" date="2019" name="Int. J. Syst. Evol. Microbiol.">
        <title>The Global Catalogue of Microorganisms (GCM) 10K type strain sequencing project: providing services to taxonomists for standard genome sequencing and annotation.</title>
        <authorList>
            <consortium name="The Broad Institute Genomics Platform"/>
            <consortium name="The Broad Institute Genome Sequencing Center for Infectious Disease"/>
            <person name="Wu L."/>
            <person name="Ma J."/>
        </authorList>
    </citation>
    <scope>NUCLEOTIDE SEQUENCE [LARGE SCALE GENOMIC DNA]</scope>
    <source>
        <strain evidence="1 2">JCM 13002</strain>
    </source>
</reference>
<gene>
    <name evidence="1" type="ORF">GCM10009663_78520</name>
</gene>
<keyword evidence="2" id="KW-1185">Reference proteome</keyword>
<proteinExistence type="predicted"/>
<dbReference type="Proteomes" id="UP001499987">
    <property type="component" value="Unassembled WGS sequence"/>
</dbReference>
<accession>A0ABN1UCZ3</accession>
<sequence>MEHVKGKIQQGAGNAYFAGMQWRGITLGHADAAALNQFDIDISKAQALEARTWLLQNKAEFIALMLGIEIVKIG</sequence>
<name>A0ABN1UCZ3_9ACTN</name>